<organism evidence="3 4">
    <name type="scientific">Periconia digitata</name>
    <dbReference type="NCBI Taxonomy" id="1303443"/>
    <lineage>
        <taxon>Eukaryota</taxon>
        <taxon>Fungi</taxon>
        <taxon>Dikarya</taxon>
        <taxon>Ascomycota</taxon>
        <taxon>Pezizomycotina</taxon>
        <taxon>Dothideomycetes</taxon>
        <taxon>Pleosporomycetidae</taxon>
        <taxon>Pleosporales</taxon>
        <taxon>Massarineae</taxon>
        <taxon>Periconiaceae</taxon>
        <taxon>Periconia</taxon>
    </lineage>
</organism>
<proteinExistence type="predicted"/>
<dbReference type="PANTHER" id="PTHR34883:SF8">
    <property type="entry name" value="EXTRACELLULAR SERINE-RICH PROTEIN (AFU_ORTHOLOGUE AFUA_6G00670)"/>
    <property type="match status" value="1"/>
</dbReference>
<feature type="transmembrane region" description="Helical" evidence="2">
    <location>
        <begin position="217"/>
        <end position="239"/>
    </location>
</feature>
<evidence type="ECO:0000313" key="3">
    <source>
        <dbReference type="EMBL" id="CAI6329908.1"/>
    </source>
</evidence>
<feature type="compositionally biased region" description="Pro residues" evidence="1">
    <location>
        <begin position="272"/>
        <end position="281"/>
    </location>
</feature>
<dbReference type="PANTHER" id="PTHR34883">
    <property type="entry name" value="SERINE-RICH PROTEIN, PUTATIVE-RELATED-RELATED"/>
    <property type="match status" value="1"/>
</dbReference>
<accession>A0A9W4UA33</accession>
<feature type="compositionally biased region" description="Low complexity" evidence="1">
    <location>
        <begin position="261"/>
        <end position="271"/>
    </location>
</feature>
<dbReference type="CDD" id="cd00920">
    <property type="entry name" value="Cupredoxin"/>
    <property type="match status" value="1"/>
</dbReference>
<evidence type="ECO:0000313" key="4">
    <source>
        <dbReference type="Proteomes" id="UP001152607"/>
    </source>
</evidence>
<keyword evidence="2" id="KW-0812">Transmembrane</keyword>
<evidence type="ECO:0000256" key="2">
    <source>
        <dbReference type="SAM" id="Phobius"/>
    </source>
</evidence>
<evidence type="ECO:0000256" key="1">
    <source>
        <dbReference type="SAM" id="MobiDB-lite"/>
    </source>
</evidence>
<gene>
    <name evidence="3" type="ORF">PDIGIT_LOCUS4173</name>
</gene>
<keyword evidence="2" id="KW-1133">Transmembrane helix</keyword>
<sequence>MSSATITSISSTPTPSGSSDRSSVTPSASLSSSSSPSSSSSSSSSEPPKTHSVKVGAGGFKYEPQELKDVKVGDTVDFEFYPPDHSVARAEFGSPCVPYEYTGKDKVGFWSETQWVNTVNDLTHFQLKINSSEPIFFYCAAPRSCLDHEMVGVINPNSTQTLDAQIKAVKDSSFQVAPGEEIPKEATSTLTNTHGATGTPDPVNINSNSHHGLSGGVIAGIVVGAVAFLVLCAALFFYVGRAKSLKEMMNKRETTASTPMPGDGHSSYGGPSPYPGSPGFPPASIYSANMQQAEYGGQLPPYGQQNVTDQHMSGVFTPMQSPRMSEMKEHNHTVPAELASPPAQQQSFTAELEAPNHAQK</sequence>
<feature type="region of interest" description="Disordered" evidence="1">
    <location>
        <begin position="1"/>
        <end position="58"/>
    </location>
</feature>
<comment type="caution">
    <text evidence="3">The sequence shown here is derived from an EMBL/GenBank/DDBJ whole genome shotgun (WGS) entry which is preliminary data.</text>
</comment>
<dbReference type="SUPFAM" id="SSF49503">
    <property type="entry name" value="Cupredoxins"/>
    <property type="match status" value="1"/>
</dbReference>
<dbReference type="CDD" id="cd12087">
    <property type="entry name" value="TM_EGFR-like"/>
    <property type="match status" value="1"/>
</dbReference>
<keyword evidence="4" id="KW-1185">Reference proteome</keyword>
<feature type="compositionally biased region" description="Polar residues" evidence="1">
    <location>
        <begin position="186"/>
        <end position="196"/>
    </location>
</feature>
<feature type="region of interest" description="Disordered" evidence="1">
    <location>
        <begin position="253"/>
        <end position="285"/>
    </location>
</feature>
<feature type="region of interest" description="Disordered" evidence="1">
    <location>
        <begin position="314"/>
        <end position="360"/>
    </location>
</feature>
<feature type="region of interest" description="Disordered" evidence="1">
    <location>
        <begin position="182"/>
        <end position="207"/>
    </location>
</feature>
<reference evidence="3" key="1">
    <citation type="submission" date="2023-01" db="EMBL/GenBank/DDBJ databases">
        <authorList>
            <person name="Van Ghelder C."/>
            <person name="Rancurel C."/>
        </authorList>
    </citation>
    <scope>NUCLEOTIDE SEQUENCE</scope>
    <source>
        <strain evidence="3">CNCM I-4278</strain>
    </source>
</reference>
<dbReference type="AlphaFoldDB" id="A0A9W4UA33"/>
<keyword evidence="2" id="KW-0472">Membrane</keyword>
<protein>
    <recommendedName>
        <fullName evidence="5">Extracellular serine-rich protein</fullName>
    </recommendedName>
</protein>
<dbReference type="InterPro" id="IPR008972">
    <property type="entry name" value="Cupredoxin"/>
</dbReference>
<dbReference type="InterPro" id="IPR052953">
    <property type="entry name" value="Ser-rich/MCO-related"/>
</dbReference>
<dbReference type="OrthoDB" id="2331100at2759"/>
<name>A0A9W4UA33_9PLEO</name>
<dbReference type="EMBL" id="CAOQHR010000002">
    <property type="protein sequence ID" value="CAI6329908.1"/>
    <property type="molecule type" value="Genomic_DNA"/>
</dbReference>
<dbReference type="Gene3D" id="2.60.40.420">
    <property type="entry name" value="Cupredoxins - blue copper proteins"/>
    <property type="match status" value="1"/>
</dbReference>
<evidence type="ECO:0008006" key="5">
    <source>
        <dbReference type="Google" id="ProtNLM"/>
    </source>
</evidence>
<dbReference type="Proteomes" id="UP001152607">
    <property type="component" value="Unassembled WGS sequence"/>
</dbReference>
<feature type="compositionally biased region" description="Low complexity" evidence="1">
    <location>
        <begin position="1"/>
        <end position="47"/>
    </location>
</feature>